<dbReference type="Gene3D" id="3.30.920.70">
    <property type="match status" value="1"/>
</dbReference>
<dbReference type="OrthoDB" id="1444132at2"/>
<dbReference type="AlphaFoldDB" id="A0A081RAF4"/>
<dbReference type="InterPro" id="IPR040614">
    <property type="entry name" value="VCH_CASS14"/>
</dbReference>
<reference evidence="2 3" key="1">
    <citation type="submission" date="2014-02" db="EMBL/GenBank/DDBJ databases">
        <title>Whole genome sequence of Sphingobium chlorophenolicum NBRC 16172.</title>
        <authorList>
            <person name="Gan H.M."/>
            <person name="Gan H.Y."/>
            <person name="Chew T.H."/>
            <person name="Savka M.A."/>
        </authorList>
    </citation>
    <scope>NUCLEOTIDE SEQUENCE [LARGE SCALE GENOMIC DNA]</scope>
    <source>
        <strain evidence="2 3">NBRC 16172</strain>
    </source>
</reference>
<dbReference type="EMBL" id="JFHR01000049">
    <property type="protein sequence ID" value="KEQ52177.1"/>
    <property type="molecule type" value="Genomic_DNA"/>
</dbReference>
<dbReference type="Pfam" id="PF18315">
    <property type="entry name" value="VCH_CASS14"/>
    <property type="match status" value="1"/>
</dbReference>
<evidence type="ECO:0000259" key="1">
    <source>
        <dbReference type="Pfam" id="PF18315"/>
    </source>
</evidence>
<comment type="caution">
    <text evidence="2">The sequence shown here is derived from an EMBL/GenBank/DDBJ whole genome shotgun (WGS) entry which is preliminary data.</text>
</comment>
<gene>
    <name evidence="2" type="ORF">BV95_03515</name>
</gene>
<dbReference type="RefSeq" id="WP_037454892.1">
    <property type="nucleotide sequence ID" value="NZ_JFHR01000049.1"/>
</dbReference>
<evidence type="ECO:0000313" key="3">
    <source>
        <dbReference type="Proteomes" id="UP000028411"/>
    </source>
</evidence>
<proteinExistence type="predicted"/>
<dbReference type="eggNOG" id="ENOG50331BN">
    <property type="taxonomic scope" value="Bacteria"/>
</dbReference>
<dbReference type="PATRIC" id="fig|46429.4.peg.3507"/>
<evidence type="ECO:0000313" key="2">
    <source>
        <dbReference type="EMBL" id="KEQ52177.1"/>
    </source>
</evidence>
<organism evidence="2 3">
    <name type="scientific">Sphingobium chlorophenolicum</name>
    <dbReference type="NCBI Taxonomy" id="46429"/>
    <lineage>
        <taxon>Bacteria</taxon>
        <taxon>Pseudomonadati</taxon>
        <taxon>Pseudomonadota</taxon>
        <taxon>Alphaproteobacteria</taxon>
        <taxon>Sphingomonadales</taxon>
        <taxon>Sphingomonadaceae</taxon>
        <taxon>Sphingobium</taxon>
    </lineage>
</organism>
<protein>
    <recommendedName>
        <fullName evidence="1">Integron cassette protein VCH-CASS1 chain domain-containing protein</fullName>
    </recommendedName>
</protein>
<sequence length="113" mass="12335">MAITAKDVEELHTYAEGVMGRADHHAGKVKGIALALLGGIIWRGEPDTIRIRRFAGSPANMLWVNIGGKTYVFAYNHTAEKIEIRDRTQTGAVLHSFDDANTAADIEAAFRAL</sequence>
<feature type="domain" description="Integron cassette protein VCH-CASS1 chain" evidence="1">
    <location>
        <begin position="12"/>
        <end position="101"/>
    </location>
</feature>
<dbReference type="Proteomes" id="UP000028411">
    <property type="component" value="Unassembled WGS sequence"/>
</dbReference>
<accession>A0A081RAF4</accession>
<name>A0A081RAF4_SPHCR</name>